<dbReference type="Proteomes" id="UP000321798">
    <property type="component" value="Unassembled WGS sequence"/>
</dbReference>
<evidence type="ECO:0008006" key="4">
    <source>
        <dbReference type="Google" id="ProtNLM"/>
    </source>
</evidence>
<keyword evidence="1" id="KW-0812">Transmembrane</keyword>
<evidence type="ECO:0000313" key="2">
    <source>
        <dbReference type="EMBL" id="GEP67798.1"/>
    </source>
</evidence>
<keyword evidence="3" id="KW-1185">Reference proteome</keyword>
<gene>
    <name evidence="2" type="ORF">CSO01_05130</name>
</gene>
<keyword evidence="1" id="KW-1133">Transmembrane helix</keyword>
<evidence type="ECO:0000313" key="3">
    <source>
        <dbReference type="Proteomes" id="UP000321798"/>
    </source>
</evidence>
<comment type="caution">
    <text evidence="2">The sequence shown here is derived from an EMBL/GenBank/DDBJ whole genome shotgun (WGS) entry which is preliminary data.</text>
</comment>
<protein>
    <recommendedName>
        <fullName evidence="4">Bacterial Ig-like domain-containing protein</fullName>
    </recommendedName>
</protein>
<feature type="transmembrane region" description="Helical" evidence="1">
    <location>
        <begin position="58"/>
        <end position="77"/>
    </location>
</feature>
<organism evidence="2 3">
    <name type="scientific">Cellulomonas soli</name>
    <dbReference type="NCBI Taxonomy" id="931535"/>
    <lineage>
        <taxon>Bacteria</taxon>
        <taxon>Bacillati</taxon>
        <taxon>Actinomycetota</taxon>
        <taxon>Actinomycetes</taxon>
        <taxon>Micrococcales</taxon>
        <taxon>Cellulomonadaceae</taxon>
        <taxon>Cellulomonas</taxon>
    </lineage>
</organism>
<name>A0A512P9B8_9CELL</name>
<proteinExistence type="predicted"/>
<accession>A0A512P9B8</accession>
<dbReference type="EMBL" id="BKAL01000002">
    <property type="protein sequence ID" value="GEP67798.1"/>
    <property type="molecule type" value="Genomic_DNA"/>
</dbReference>
<dbReference type="AlphaFoldDB" id="A0A512P9B8"/>
<keyword evidence="1" id="KW-0472">Membrane</keyword>
<evidence type="ECO:0000256" key="1">
    <source>
        <dbReference type="SAM" id="Phobius"/>
    </source>
</evidence>
<reference evidence="2 3" key="1">
    <citation type="submission" date="2019-07" db="EMBL/GenBank/DDBJ databases">
        <title>Whole genome shotgun sequence of Cellulomonas soli NBRC 109434.</title>
        <authorList>
            <person name="Hosoyama A."/>
            <person name="Uohara A."/>
            <person name="Ohji S."/>
            <person name="Ichikawa N."/>
        </authorList>
    </citation>
    <scope>NUCLEOTIDE SEQUENCE [LARGE SCALE GENOMIC DNA]</scope>
    <source>
        <strain evidence="2 3">NBRC 109434</strain>
    </source>
</reference>
<sequence>MAGRCSATGCPARGAGELMKCLSRQVDLPGEAPARVTAATFHLQREPSMSHESLRRRAGSGLLAVLTTAVLGLAAIGPAQAANASLDPANRLGDITLAPASGALSDTTTFGPTTLTTTTGCPVGYRQSSRVLFIWADGSQDATHLAAGVKVAATAGSGLDGNAISRTGTSAARWGSAQFPLDAIKDGLATYVVTCEVGTAPDGATYPAAAVPIGQAKYFSVDVRFDLAAKTWEVVPETVVEKATPTITLTGAIAHADGTVTLTSAVTGDSGAATSGTVELTGTYAGLATPVTGSVPVAADGTASWTSPVLEAGKTYTFAAAYRAGSNAVYTDSTTDAQTTVTTVAEPVPPQSTGVTVTIPAALSGLKFTVTPGDVALGQATLQGTSYVATGALGTVTVSDNRTTRTAWTLNGQVDDFVSTTDATQKIDADYLGWKPALVGSTNGGTAGVEVAAGSTSGLGSARPLAQAAAGATVADTAVQAGITLKAPASSAEGSYTATLLLTLI</sequence>